<feature type="region of interest" description="Disordered" evidence="1">
    <location>
        <begin position="384"/>
        <end position="408"/>
    </location>
</feature>
<dbReference type="PANTHER" id="PTHR31157:SF1">
    <property type="entry name" value="SCP DOMAIN-CONTAINING PROTEIN"/>
    <property type="match status" value="1"/>
</dbReference>
<dbReference type="Proteomes" id="UP000002313">
    <property type="component" value="Chromosome III"/>
</dbReference>
<reference evidence="4 5" key="2">
    <citation type="journal article" date="2012" name="Proc. Natl. Acad. Sci. U.S.A.">
        <title>Gain and loss of multiple functionally related, horizontally transferred genes in the reduced genomes of two microsporidian parasites.</title>
        <authorList>
            <person name="Pombert J.-F."/>
            <person name="Selman M."/>
            <person name="Burki F."/>
            <person name="Bardell F.T."/>
            <person name="Farinelli L."/>
            <person name="Solter L.F."/>
            <person name="Whitman D.W."/>
            <person name="Weiss L.M."/>
            <person name="Corradi N."/>
            <person name="Keeling P.J."/>
        </authorList>
    </citation>
    <scope>NUCLEOTIDE SEQUENCE [LARGE SCALE GENOMIC DNA]</scope>
    <source>
        <strain evidence="4 5">ATCC 50506</strain>
    </source>
</reference>
<gene>
    <name evidence="4" type="ORF">Eint_030880</name>
</gene>
<feature type="region of interest" description="Disordered" evidence="1">
    <location>
        <begin position="215"/>
        <end position="270"/>
    </location>
</feature>
<feature type="region of interest" description="Disordered" evidence="1">
    <location>
        <begin position="432"/>
        <end position="458"/>
    </location>
</feature>
<dbReference type="SUPFAM" id="SSF55797">
    <property type="entry name" value="PR-1-like"/>
    <property type="match status" value="1"/>
</dbReference>
<dbReference type="GeneID" id="9698845"/>
<dbReference type="Pfam" id="PF00188">
    <property type="entry name" value="CAP"/>
    <property type="match status" value="1"/>
</dbReference>
<dbReference type="Gene3D" id="3.40.33.10">
    <property type="entry name" value="CAP"/>
    <property type="match status" value="1"/>
</dbReference>
<sequence>MTPIWLFLGCALCSLESDMLRYTNKFRKEHNMEELYNLPSLQKAADLQVLHMCKKSKLTHDGPSGEGFNLAGRLKKFDFVGLNIGENIAKQENDDYKEVVKLWMKSEEHRNNILGDYVYSGVSTCIGKDGNRYWAQVFGKDISNTKIAKMRNEGKPLICLECNMKDEDKSDRERKTHEEGEDLGVGDYIMVVPPEYGKEPEKREGSFGGVYEDARNENVGSIETQPDVESPSRGGKRIPEISLGRKRYPGQNIVRRPKYSSSHERNTRKEERELLSLGDYLIPPQSESTEHPKTSTSTSESLYSTTTQKTVSTVTPSTSIRTSTIPIFTLVFKDSGNSTVVPALQSLIDAIKGTSSQEKSSSSKTVFSVGSTLYSTSGISTFSSSIQSPLSSTTQTSSSSLSSKEAISTVTVTSTARESVTVYLPKYQITTTTTTVPSERKDSKAPQNRDGSFNQGGLRIESPKHLEFIGGAGSGGSISPVVKLDDRHNAGQNEKENDSGNEGGCKEGYNNDGSCILSKSLDDLKLKDTLENLVRKGKIHLHILSDEDCGDKEECYESKNRVDIGIPFSYKL</sequence>
<dbReference type="RefSeq" id="XP_003072592.1">
    <property type="nucleotide sequence ID" value="XM_003072546.1"/>
</dbReference>
<keyword evidence="2" id="KW-0732">Signal</keyword>
<dbReference type="InterPro" id="IPR014044">
    <property type="entry name" value="CAP_dom"/>
</dbReference>
<dbReference type="EMBL" id="CP001944">
    <property type="protein sequence ID" value="ADM11232.1"/>
    <property type="molecule type" value="Genomic_DNA"/>
</dbReference>
<feature type="chain" id="PRO_5003140080" evidence="2">
    <location>
        <begin position="18"/>
        <end position="572"/>
    </location>
</feature>
<keyword evidence="5" id="KW-1185">Reference proteome</keyword>
<evidence type="ECO:0000313" key="4">
    <source>
        <dbReference type="EMBL" id="ADM11232.1"/>
    </source>
</evidence>
<accession>E0S697</accession>
<feature type="compositionally biased region" description="Low complexity" evidence="1">
    <location>
        <begin position="384"/>
        <end position="403"/>
    </location>
</feature>
<reference evidence="4 5" key="1">
    <citation type="journal article" date="2010" name="Nat. Commun.">
        <title>The complete sequence of the smallest known nuclear genome from the microsporidian Encephalitozoon intestinalis.</title>
        <authorList>
            <person name="Corradi N."/>
            <person name="Pombert J.-F."/>
            <person name="Farinelli L."/>
            <person name="Didier E.S."/>
            <person name="Keeling P.J."/>
        </authorList>
    </citation>
    <scope>NUCLEOTIDE SEQUENCE [LARGE SCALE GENOMIC DNA]</scope>
    <source>
        <strain evidence="4 5">ATCC 50506</strain>
    </source>
</reference>
<feature type="region of interest" description="Disordered" evidence="1">
    <location>
        <begin position="282"/>
        <end position="304"/>
    </location>
</feature>
<feature type="compositionally biased region" description="Polar residues" evidence="1">
    <location>
        <begin position="445"/>
        <end position="455"/>
    </location>
</feature>
<protein>
    <submittedName>
        <fullName evidence="4">Hypothetical SCP-like extracellular protein domain-containing protein</fullName>
    </submittedName>
</protein>
<dbReference type="InterPro" id="IPR035940">
    <property type="entry name" value="CAP_sf"/>
</dbReference>
<organism evidence="4 5">
    <name type="scientific">Encephalitozoon intestinalis (strain ATCC 50506)</name>
    <name type="common">Microsporidian parasite</name>
    <name type="synonym">Septata intestinalis</name>
    <dbReference type="NCBI Taxonomy" id="876142"/>
    <lineage>
        <taxon>Eukaryota</taxon>
        <taxon>Fungi</taxon>
        <taxon>Fungi incertae sedis</taxon>
        <taxon>Microsporidia</taxon>
        <taxon>Unikaryonidae</taxon>
        <taxon>Encephalitozoon</taxon>
    </lineage>
</organism>
<proteinExistence type="predicted"/>
<name>E0S697_ENCIT</name>
<dbReference type="PANTHER" id="PTHR31157">
    <property type="entry name" value="SCP DOMAIN-CONTAINING PROTEIN"/>
    <property type="match status" value="1"/>
</dbReference>
<evidence type="ECO:0000313" key="5">
    <source>
        <dbReference type="Proteomes" id="UP000002313"/>
    </source>
</evidence>
<evidence type="ECO:0000256" key="1">
    <source>
        <dbReference type="SAM" id="MobiDB-lite"/>
    </source>
</evidence>
<dbReference type="VEuPathDB" id="MicrosporidiaDB:Eint_030880"/>
<dbReference type="KEGG" id="ein:Eint_030880"/>
<dbReference type="CDD" id="cd05379">
    <property type="entry name" value="CAP_bacterial"/>
    <property type="match status" value="1"/>
</dbReference>
<feature type="signal peptide" evidence="2">
    <location>
        <begin position="1"/>
        <end position="17"/>
    </location>
</feature>
<dbReference type="AlphaFoldDB" id="E0S697"/>
<evidence type="ECO:0000259" key="3">
    <source>
        <dbReference type="Pfam" id="PF00188"/>
    </source>
</evidence>
<evidence type="ECO:0000256" key="2">
    <source>
        <dbReference type="SAM" id="SignalP"/>
    </source>
</evidence>
<dbReference type="OrthoDB" id="568194at2759"/>
<dbReference type="HOGENOM" id="CLU_478979_0_0_1"/>
<feature type="domain" description="SCP" evidence="3">
    <location>
        <begin position="20"/>
        <end position="138"/>
    </location>
</feature>
<feature type="compositionally biased region" description="Low complexity" evidence="1">
    <location>
        <begin position="294"/>
        <end position="304"/>
    </location>
</feature>
<feature type="compositionally biased region" description="Basic and acidic residues" evidence="1">
    <location>
        <begin position="261"/>
        <end position="270"/>
    </location>
</feature>